<dbReference type="OrthoDB" id="3268409at2759"/>
<keyword evidence="2" id="KW-1185">Reference proteome</keyword>
<proteinExistence type="predicted"/>
<dbReference type="AlphaFoldDB" id="A0A8H7DH03"/>
<evidence type="ECO:0000313" key="1">
    <source>
        <dbReference type="EMBL" id="KAF7372822.1"/>
    </source>
</evidence>
<name>A0A8H7DH03_9AGAR</name>
<organism evidence="1 2">
    <name type="scientific">Mycena sanguinolenta</name>
    <dbReference type="NCBI Taxonomy" id="230812"/>
    <lineage>
        <taxon>Eukaryota</taxon>
        <taxon>Fungi</taxon>
        <taxon>Dikarya</taxon>
        <taxon>Basidiomycota</taxon>
        <taxon>Agaricomycotina</taxon>
        <taxon>Agaricomycetes</taxon>
        <taxon>Agaricomycetidae</taxon>
        <taxon>Agaricales</taxon>
        <taxon>Marasmiineae</taxon>
        <taxon>Mycenaceae</taxon>
        <taxon>Mycena</taxon>
    </lineage>
</organism>
<gene>
    <name evidence="1" type="ORF">MSAN_00488200</name>
</gene>
<evidence type="ECO:0000313" key="2">
    <source>
        <dbReference type="Proteomes" id="UP000623467"/>
    </source>
</evidence>
<dbReference type="Proteomes" id="UP000623467">
    <property type="component" value="Unassembled WGS sequence"/>
</dbReference>
<protein>
    <submittedName>
        <fullName evidence="1">Uncharacterized protein</fullName>
    </submittedName>
</protein>
<reference evidence="1" key="1">
    <citation type="submission" date="2020-05" db="EMBL/GenBank/DDBJ databases">
        <title>Mycena genomes resolve the evolution of fungal bioluminescence.</title>
        <authorList>
            <person name="Tsai I.J."/>
        </authorList>
    </citation>
    <scope>NUCLEOTIDE SEQUENCE</scope>
    <source>
        <strain evidence="1">160909Yilan</strain>
    </source>
</reference>
<accession>A0A8H7DH03</accession>
<comment type="caution">
    <text evidence="1">The sequence shown here is derived from an EMBL/GenBank/DDBJ whole genome shotgun (WGS) entry which is preliminary data.</text>
</comment>
<sequence>MITPPPDPVPQSNIQYNVKINTRTMLEKLYTHDIDTLIEFPETSSSGSIGHLFRMKPGTSWFNPARNFAYSRGEPSGSTGRKPAFCNVLVDTLGNKYDNRGQAFIRCEHYNRTTNVDHLIDWDAGRGLYDTRYLEALFSDDADVIAEYEEDGLAVSDLGPFAVCSTVANFSSIKVNCPHEHRDENGNLALLEMQHLECKSKFRIFEPFEEQREICPYILVVCHGAHTHPIPLPTKTSPGIRDEIFARLSTLDHDLPDLTPRRFLRHPTTNVFLQKRLPGVINPTLLDLHSSLGNCDHIRTYILQAQENIFPDGTGWEGLLYLKKQQDEQLPPEEAYIRYLAEIPAVGITSDPSEDDDSEEFDPDVPFRIAVCMTKEGSIRLLQAKFLQSDIAFRRIVGFKEFELGALERPSRTTIVYCRIFVNRQTAMAHQIIFQKIHEIIFTDTGEHLKW</sequence>
<dbReference type="EMBL" id="JACAZH010000003">
    <property type="protein sequence ID" value="KAF7372822.1"/>
    <property type="molecule type" value="Genomic_DNA"/>
</dbReference>